<feature type="domain" description="PA14" evidence="3">
    <location>
        <begin position="568"/>
        <end position="721"/>
    </location>
</feature>
<dbReference type="InterPro" id="IPR022385">
    <property type="entry name" value="Rhs_assc_core"/>
</dbReference>
<dbReference type="EMBL" id="ABCK01000006">
    <property type="protein sequence ID" value="EDM28096.1"/>
    <property type="molecule type" value="Genomic_DNA"/>
</dbReference>
<sequence length="2139" mass="235335">MIKKIGLIILLLATFSQLTLSAGPKKLCCNVTGGGNGGGCDGSSGGDESGGDESGGDEDPDDPGCDDTEDDGTDEEDDEAPDTCSNSGGSIIDNLTYNYIHNVTDFSIASGTTACASCGSSSPVDTLTGVRIVRYHQFRHMSEQGSFGPGVFINWDSNLTLFEVGDIHPETRIDFFEPAETSVRRYFKEGDVFKDTYLKTTDRMELYDTNGDLTTSMIDAQTAVVFTLSQRTFHFELYEVEEGMKKGRIVAYRDQRGYGIDLTYQIPANAQVNDPSEKRKIETISDDNNRQLTFTYFPTQKNSQWVVSSIQLPNGSAIQYNYGAGETGSISSINYPDGTSSTFSTSVTSDNLTKFSIFEAGEKASHRNKHVYLDNNFVADTSGQDGVVFFNSAALLITKLTKGDDEELAYQNFEAPDKINNRLVYEGGQQIKHVTPTFNRYGYLGPNATVTFDTIDLNTGYYDFDFKSETKFVQTKGSITANFQSRPTYARNIKGEFHTYAYNDKKSVTKKSYADGSSKKWQKNQFQQDTVECDREGRVTLKTYDDWGNLLSKKVGLSCSPQGLVGQEYLPGLDTKIYFYSSKSQLPTDFAGLPLLDSFIEHNFNSDVDNGEGKMAFSFDGQIEITNSGDYTFYSQTTLGGAKLYINDQLVVDNEAWNKASDEDAGKDSSIPINLSSGFHSIRVEFYTHVKYDELGLLNITYTGPDTLDLDSNQQEIAIPDTALTHLSTADDYSEEFEETSETATYLYEYYPAGHINQHLLRYEWDAKGNKTEHIYDENNQILEIREPSDNGSGSIVKAAYTYDSARRQTSSTDALGRTTAFEYDNRDRVIKVTYNDASTELRIYGTGADSNLIVKSKDRNGNTTKYTYDSLGRAIQTIRAYSIMNTDGSSETVNPPNLQSIENCTYVQGTELKASCTINGEKKEYEYDYRKRIVKTNRYPKNGIVLTSEKVYKNNKLLQDKSPYGHSTFYAYRESDSKLIRTLKTTWNNYLPSVGGEGFILSRTRDSQLNAKFMITDYELDATGLTTATIDPRGIRHEMVYDSRGRMIASTQAVGSSVQASTSREYDANSNVTASIDPRGIRTEMTYTARNLMASQTVAASTSDAATSYYTYYDDKRQNTVTDYKGNFSQSVWHQCCGRPQANIDQAGNGTITNNDFYGNITHSAAVEDVLAHAGTYHDPINAKTLTETTRLYDSRNRMVAQTVWLQPLGYVDPNNVPIATDSAQGLTTFYTYFDEVTGHPELASIIAELAADGIVIPGSAGGSPASDGSAVMVQNPAGELSVQISDGLGRSVASAILEPSNYSVITWNTTAYDAISANGLVETASIDALNNTSKSRADGAGRVQESVDALGNISTASYDANSNRISYRDASGVGQDCIFDARNRDVSCVDTAGSTTTKVFDANNNLVSVTDAKGQTSTYVYDLRNRKISQTDRIGGTTTFAYDANNNLTSITDAQASVTTYVYDLRNLQTSTIYPAGSAGGSTTVSTVYDALGRKAQVTDQLGDTVTYTYDMVSRMLNRDYSDNTSDTFTYDDASRLVSATKGRYSNTISYTYDQAGRRLSETQTHSGSAGVSPASFTISHTFDVANRVTSCTYPDGTVLNKTYTDRNLLEGLSYAGTAGGSPASVVDFTYDASMREASREYGNAITTDRTYNDDNTLGTLSSSSALSFTYAYDANKNVTGETVQGAPSSNSALSWTAAFDNEDRLSLWTRSGSAGGSPASSMSWNLDLIGNWSSVTRNGLTDTRTHNGVHELTGSAGGSPASYSYDAKGNLTTNKYGSTLTWDIDNHLQSILYSGMDPADAPSYEYDALGRRLSKSHLDGSKTLYVLCDQKVCMEFDLFVDGNTGALLPAVAHRKYVWGTYVDELIAIIPAEGISNTLYAHQDRQYNLRGLTDSNGALVEYYAYSPYGERTAYDSNGTEIDQTSTMLKTDYGFTGRRYDMESDLWYFRARYFDTEMGRFVSRDPLGYVDGASLYAGYFAQFLSVDPSGTKCQVRIFVGHHYETGRWIDKQNPKQCDAMGAVSCHPDGNNESVPEKNQIGGMVGAFDKLLRNFTYTKQEDNGYLHCKFVKQAIKIAVKKAIRHAKSFCKKEGGCCKNVRFAVICSTWRKPGPSGRLQKSAKDCGGSLCRDFVLNCKK</sequence>
<dbReference type="Pfam" id="PF05593">
    <property type="entry name" value="RHS_repeat"/>
    <property type="match status" value="3"/>
</dbReference>
<accession>A6DJM2</accession>
<dbReference type="RefSeq" id="WP_007278090.1">
    <property type="nucleotide sequence ID" value="NZ_ABCK01000006.1"/>
</dbReference>
<proteinExistence type="predicted"/>
<dbReference type="Pfam" id="PF07691">
    <property type="entry name" value="PA14"/>
    <property type="match status" value="1"/>
</dbReference>
<protein>
    <recommendedName>
        <fullName evidence="3">PA14 domain-containing protein</fullName>
    </recommendedName>
</protein>
<dbReference type="STRING" id="313628.LNTAR_12106"/>
<dbReference type="Proteomes" id="UP000004947">
    <property type="component" value="Unassembled WGS sequence"/>
</dbReference>
<keyword evidence="5" id="KW-1185">Reference proteome</keyword>
<evidence type="ECO:0000256" key="2">
    <source>
        <dbReference type="SAM" id="SignalP"/>
    </source>
</evidence>
<feature type="region of interest" description="Disordered" evidence="1">
    <location>
        <begin position="36"/>
        <end position="87"/>
    </location>
</feature>
<dbReference type="InterPro" id="IPR050708">
    <property type="entry name" value="T6SS_VgrG/RHS"/>
</dbReference>
<dbReference type="InterPro" id="IPR031325">
    <property type="entry name" value="RHS_repeat"/>
</dbReference>
<feature type="chain" id="PRO_5002692299" description="PA14 domain-containing protein" evidence="2">
    <location>
        <begin position="23"/>
        <end position="2139"/>
    </location>
</feature>
<dbReference type="NCBIfam" id="TIGR03696">
    <property type="entry name" value="Rhs_assc_core"/>
    <property type="match status" value="1"/>
</dbReference>
<dbReference type="SUPFAM" id="SSF56988">
    <property type="entry name" value="Anthrax protective antigen"/>
    <property type="match status" value="1"/>
</dbReference>
<evidence type="ECO:0000313" key="4">
    <source>
        <dbReference type="EMBL" id="EDM28096.1"/>
    </source>
</evidence>
<dbReference type="SMART" id="SM00758">
    <property type="entry name" value="PA14"/>
    <property type="match status" value="1"/>
</dbReference>
<evidence type="ECO:0000256" key="1">
    <source>
        <dbReference type="SAM" id="MobiDB-lite"/>
    </source>
</evidence>
<feature type="compositionally biased region" description="Acidic residues" evidence="1">
    <location>
        <begin position="49"/>
        <end position="81"/>
    </location>
</feature>
<gene>
    <name evidence="4" type="ORF">LNTAR_12106</name>
</gene>
<dbReference type="NCBIfam" id="TIGR01643">
    <property type="entry name" value="YD_repeat_2x"/>
    <property type="match status" value="6"/>
</dbReference>
<dbReference type="OrthoDB" id="9765204at2"/>
<dbReference type="PROSITE" id="PS51820">
    <property type="entry name" value="PA14"/>
    <property type="match status" value="1"/>
</dbReference>
<evidence type="ECO:0000259" key="3">
    <source>
        <dbReference type="PROSITE" id="PS51820"/>
    </source>
</evidence>
<dbReference type="Gene3D" id="2.180.10.10">
    <property type="entry name" value="RHS repeat-associated core"/>
    <property type="match status" value="4"/>
</dbReference>
<comment type="caution">
    <text evidence="4">The sequence shown here is derived from an EMBL/GenBank/DDBJ whole genome shotgun (WGS) entry which is preliminary data.</text>
</comment>
<dbReference type="eggNOG" id="COG3209">
    <property type="taxonomic scope" value="Bacteria"/>
</dbReference>
<dbReference type="InterPro" id="IPR037524">
    <property type="entry name" value="PA14/GLEYA"/>
</dbReference>
<feature type="compositionally biased region" description="Gly residues" evidence="1">
    <location>
        <begin position="36"/>
        <end position="48"/>
    </location>
</feature>
<evidence type="ECO:0000313" key="5">
    <source>
        <dbReference type="Proteomes" id="UP000004947"/>
    </source>
</evidence>
<dbReference type="PANTHER" id="PTHR32305">
    <property type="match status" value="1"/>
</dbReference>
<dbReference type="Gene3D" id="2.60.120.260">
    <property type="entry name" value="Galactose-binding domain-like"/>
    <property type="match status" value="1"/>
</dbReference>
<keyword evidence="2" id="KW-0732">Signal</keyword>
<dbReference type="InterPro" id="IPR011658">
    <property type="entry name" value="PA14_dom"/>
</dbReference>
<name>A6DJM2_9BACT</name>
<feature type="signal peptide" evidence="2">
    <location>
        <begin position="1"/>
        <end position="22"/>
    </location>
</feature>
<dbReference type="PANTHER" id="PTHR32305:SF15">
    <property type="entry name" value="PROTEIN RHSA-RELATED"/>
    <property type="match status" value="1"/>
</dbReference>
<organism evidence="4 5">
    <name type="scientific">Lentisphaera araneosa HTCC2155</name>
    <dbReference type="NCBI Taxonomy" id="313628"/>
    <lineage>
        <taxon>Bacteria</taxon>
        <taxon>Pseudomonadati</taxon>
        <taxon>Lentisphaerota</taxon>
        <taxon>Lentisphaeria</taxon>
        <taxon>Lentisphaerales</taxon>
        <taxon>Lentisphaeraceae</taxon>
        <taxon>Lentisphaera</taxon>
    </lineage>
</organism>
<dbReference type="InterPro" id="IPR006530">
    <property type="entry name" value="YD"/>
</dbReference>
<reference evidence="4 5" key="1">
    <citation type="journal article" date="2010" name="J. Bacteriol.">
        <title>Genome sequence of Lentisphaera araneosa HTCC2155T, the type species of the order Lentisphaerales in the phylum Lentisphaerae.</title>
        <authorList>
            <person name="Thrash J.C."/>
            <person name="Cho J.C."/>
            <person name="Vergin K.L."/>
            <person name="Morris R.M."/>
            <person name="Giovannoni S.J."/>
        </authorList>
    </citation>
    <scope>NUCLEOTIDE SEQUENCE [LARGE SCALE GENOMIC DNA]</scope>
    <source>
        <strain evidence="4 5">HTCC2155</strain>
    </source>
</reference>